<reference evidence="2 3" key="1">
    <citation type="journal article" date="2011" name="J. Gen. Appl. Microbiol.">
        <title>Draft genome sequencing of the enigmatic yeast Saitoella complicata.</title>
        <authorList>
            <person name="Nishida H."/>
            <person name="Hamamoto M."/>
            <person name="Sugiyama J."/>
        </authorList>
    </citation>
    <scope>NUCLEOTIDE SEQUENCE [LARGE SCALE GENOMIC DNA]</scope>
    <source>
        <strain evidence="2 3">NRRL Y-17804</strain>
    </source>
</reference>
<reference evidence="2 3" key="2">
    <citation type="journal article" date="2014" name="J. Gen. Appl. Microbiol.">
        <title>The early diverging ascomycetous budding yeast Saitoella complicata has three histone deacetylases belonging to the Clr6, Hos2, and Rpd3 lineages.</title>
        <authorList>
            <person name="Nishida H."/>
            <person name="Matsumoto T."/>
            <person name="Kondo S."/>
            <person name="Hamamoto M."/>
            <person name="Yoshikawa H."/>
        </authorList>
    </citation>
    <scope>NUCLEOTIDE SEQUENCE [LARGE SCALE GENOMIC DNA]</scope>
    <source>
        <strain evidence="2 3">NRRL Y-17804</strain>
    </source>
</reference>
<feature type="region of interest" description="Disordered" evidence="1">
    <location>
        <begin position="1"/>
        <end position="28"/>
    </location>
</feature>
<organism evidence="2 3">
    <name type="scientific">Saitoella complicata (strain BCRC 22490 / CBS 7301 / JCM 7358 / NBRC 10748 / NRRL Y-17804)</name>
    <dbReference type="NCBI Taxonomy" id="698492"/>
    <lineage>
        <taxon>Eukaryota</taxon>
        <taxon>Fungi</taxon>
        <taxon>Dikarya</taxon>
        <taxon>Ascomycota</taxon>
        <taxon>Taphrinomycotina</taxon>
        <taxon>Taphrinomycotina incertae sedis</taxon>
        <taxon>Saitoella</taxon>
    </lineage>
</organism>
<comment type="caution">
    <text evidence="2">The sequence shown here is derived from an EMBL/GenBank/DDBJ whole genome shotgun (WGS) entry which is preliminary data.</text>
</comment>
<sequence>MSAAACAENPSEHNSSSQPNRGARTRVPSKFLVSQAKKRWLVIKPRRRRARFCLITLRGITLKSLLRFLISSSSDQNVRYPRSSPR</sequence>
<dbReference type="Proteomes" id="UP000033140">
    <property type="component" value="Unassembled WGS sequence"/>
</dbReference>
<keyword evidence="3" id="KW-1185">Reference proteome</keyword>
<reference evidence="2 3" key="3">
    <citation type="journal article" date="2015" name="Genome Announc.">
        <title>Draft Genome Sequence of the Archiascomycetous Yeast Saitoella complicata.</title>
        <authorList>
            <person name="Yamauchi K."/>
            <person name="Kondo S."/>
            <person name="Hamamoto M."/>
            <person name="Takahashi Y."/>
            <person name="Ogura Y."/>
            <person name="Hayashi T."/>
            <person name="Nishida H."/>
        </authorList>
    </citation>
    <scope>NUCLEOTIDE SEQUENCE [LARGE SCALE GENOMIC DNA]</scope>
    <source>
        <strain evidence="2 3">NRRL Y-17804</strain>
    </source>
</reference>
<evidence type="ECO:0000313" key="2">
    <source>
        <dbReference type="EMBL" id="GAO47755.1"/>
    </source>
</evidence>
<protein>
    <submittedName>
        <fullName evidence="2">Uncharacterized protein</fullName>
    </submittedName>
</protein>
<gene>
    <name evidence="2" type="ORF">G7K_1954-t1</name>
</gene>
<dbReference type="AlphaFoldDB" id="A0A0E9NEB5"/>
<proteinExistence type="predicted"/>
<evidence type="ECO:0000256" key="1">
    <source>
        <dbReference type="SAM" id="MobiDB-lite"/>
    </source>
</evidence>
<evidence type="ECO:0000313" key="3">
    <source>
        <dbReference type="Proteomes" id="UP000033140"/>
    </source>
</evidence>
<accession>A0A0E9NEB5</accession>
<name>A0A0E9NEB5_SAICN</name>
<dbReference type="EMBL" id="BACD03000011">
    <property type="protein sequence ID" value="GAO47755.1"/>
    <property type="molecule type" value="Genomic_DNA"/>
</dbReference>